<sequence length="457" mass="49178">MCVEYPLVSLQKTARLHRPDSTAPVPASFLRPPAAGPTCPLKRPQEQLSSAQSSSNARSSPRNQTTHLFPARTFSTANGTAAAAETHSYRLAYKDSTPSSRVSSRSRDGSSLLPNLKEICDAVRADFDMIELMEETLGSAPQTVQPSGGSHWVEPVTQEEVTSLADAVKNLCLFFQGSVAKGGPPVEQKPFFLGVRPPPQGGSAGICSYFGEKGHYRSQCAELTTNLNGQRVHIWQGDFYFLGSREKTKGVPCNVLRAVNPEGPAQAKTEATSASNMLVGEEWCPPVVGEEVWVVKSDKRVMLGGLDQMDVDLPKKSKGKEKTGPSFLVPSKKKAAELAKRALGGESQVALSLKELATILPMMAEELILVIQESAGLNANGNHVSLDVRLGEVEPAAEVPPCFHSETVLCPLGYVQMCIGDCQVWEMIHSGSMVNLLSTKLVRDISKPVLGSVVELI</sequence>
<dbReference type="VEuPathDB" id="FungiDB:VP01_203g9"/>
<proteinExistence type="predicted"/>
<dbReference type="EMBL" id="LAVV01006882">
    <property type="protein sequence ID" value="KNZ57921.1"/>
    <property type="molecule type" value="Genomic_DNA"/>
</dbReference>
<evidence type="ECO:0000313" key="2">
    <source>
        <dbReference type="EMBL" id="KNZ57921.1"/>
    </source>
</evidence>
<dbReference type="Proteomes" id="UP000037035">
    <property type="component" value="Unassembled WGS sequence"/>
</dbReference>
<evidence type="ECO:0000313" key="3">
    <source>
        <dbReference type="Proteomes" id="UP000037035"/>
    </source>
</evidence>
<organism evidence="2 3">
    <name type="scientific">Puccinia sorghi</name>
    <dbReference type="NCBI Taxonomy" id="27349"/>
    <lineage>
        <taxon>Eukaryota</taxon>
        <taxon>Fungi</taxon>
        <taxon>Dikarya</taxon>
        <taxon>Basidiomycota</taxon>
        <taxon>Pucciniomycotina</taxon>
        <taxon>Pucciniomycetes</taxon>
        <taxon>Pucciniales</taxon>
        <taxon>Pucciniaceae</taxon>
        <taxon>Puccinia</taxon>
    </lineage>
</organism>
<evidence type="ECO:0000256" key="1">
    <source>
        <dbReference type="SAM" id="MobiDB-lite"/>
    </source>
</evidence>
<protein>
    <submittedName>
        <fullName evidence="2">Uncharacterized protein</fullName>
    </submittedName>
</protein>
<accession>A0A0L6VAV9</accession>
<comment type="caution">
    <text evidence="2">The sequence shown here is derived from an EMBL/GenBank/DDBJ whole genome shotgun (WGS) entry which is preliminary data.</text>
</comment>
<name>A0A0L6VAV9_9BASI</name>
<feature type="region of interest" description="Disordered" evidence="1">
    <location>
        <begin position="16"/>
        <end position="74"/>
    </location>
</feature>
<feature type="compositionally biased region" description="Low complexity" evidence="1">
    <location>
        <begin position="49"/>
        <end position="64"/>
    </location>
</feature>
<reference evidence="2 3" key="1">
    <citation type="submission" date="2015-08" db="EMBL/GenBank/DDBJ databases">
        <title>Next Generation Sequencing and Analysis of the Genome of Puccinia sorghi L Schw, the Causal Agent of Maize Common Rust.</title>
        <authorList>
            <person name="Rochi L."/>
            <person name="Burguener G."/>
            <person name="Darino M."/>
            <person name="Turjanski A."/>
            <person name="Kreff E."/>
            <person name="Dieguez M.J."/>
            <person name="Sacco F."/>
        </authorList>
    </citation>
    <scope>NUCLEOTIDE SEQUENCE [LARGE SCALE GENOMIC DNA]</scope>
    <source>
        <strain evidence="2 3">RO10H11247</strain>
    </source>
</reference>
<gene>
    <name evidence="2" type="ORF">VP01_203g9</name>
</gene>
<dbReference type="AlphaFoldDB" id="A0A0L6VAV9"/>
<keyword evidence="3" id="KW-1185">Reference proteome</keyword>